<dbReference type="InterPro" id="IPR052517">
    <property type="entry name" value="GlcG_carb_metab_protein"/>
</dbReference>
<reference evidence="2" key="4">
    <citation type="submission" date="2023-04" db="EMBL/GenBank/DDBJ databases">
        <authorList>
            <person name="Charles T.C."/>
            <person name="Cheng J."/>
            <person name="Lynch M."/>
            <person name="Van Dyk A."/>
        </authorList>
    </citation>
    <scope>NUCLEOTIDE SEQUENCE</scope>
    <source>
        <strain evidence="2">YsS1</strain>
    </source>
</reference>
<dbReference type="Proteomes" id="UP001227386">
    <property type="component" value="Chromosome"/>
</dbReference>
<dbReference type="PANTHER" id="PTHR34309">
    <property type="entry name" value="SLR1406 PROTEIN"/>
    <property type="match status" value="1"/>
</dbReference>
<dbReference type="AlphaFoldDB" id="A0A4V1CAR7"/>
<gene>
    <name evidence="1" type="ORF">EPZ47_14295</name>
    <name evidence="2" type="ORF">QCD61_13795</name>
</gene>
<sequence length="141" mass="15253">MKTKTVLTEPDVSQLLVLARERAHQHQWAVSICVVDDGGHPLGLLRLDDASPLSAYIATEKARTAAMGRRDSKVFEDMINGGRYAFLSAPHLQGMLEGGVVIRRDGQCIGAIGVSGVKAEQDAELARLSVQTWEEAITPDT</sequence>
<dbReference type="KEGG" id="pvk:EPZ47_14295"/>
<evidence type="ECO:0000313" key="3">
    <source>
        <dbReference type="Proteomes" id="UP000296468"/>
    </source>
</evidence>
<keyword evidence="4" id="KW-1185">Reference proteome</keyword>
<protein>
    <submittedName>
        <fullName evidence="1">Heme-binding protein</fullName>
    </submittedName>
</protein>
<name>A0A4V1CAR7_9PSED</name>
<reference evidence="1" key="3">
    <citation type="submission" date="2019-01" db="EMBL/GenBank/DDBJ databases">
        <authorList>
            <person name="Zhang L."/>
        </authorList>
    </citation>
    <scope>NUCLEOTIDE SEQUENCE</scope>
    <source>
        <strain evidence="1">11K1</strain>
    </source>
</reference>
<evidence type="ECO:0000313" key="4">
    <source>
        <dbReference type="Proteomes" id="UP001227386"/>
    </source>
</evidence>
<dbReference type="OrthoDB" id="9800768at2"/>
<dbReference type="RefSeq" id="WP_135845379.1">
    <property type="nucleotide sequence ID" value="NZ_CP035088.1"/>
</dbReference>
<reference evidence="1 3" key="2">
    <citation type="journal article" date="2019" name="Front. Microbiol.">
        <title>In silico and Genetic Analyses of Cyclic Lipopeptide Synthetic Gene Clusters in Pseudomonas sp. 11K1.</title>
        <authorList>
            <person name="Zhao H."/>
            <person name="Liu Y.P."/>
            <person name="Zhang L.Q."/>
        </authorList>
    </citation>
    <scope>NUCLEOTIDE SEQUENCE [LARGE SCALE GENOMIC DNA]</scope>
    <source>
        <strain evidence="1 3">11K1</strain>
    </source>
</reference>
<dbReference type="EMBL" id="CP035088">
    <property type="protein sequence ID" value="QBZ89844.1"/>
    <property type="molecule type" value="Genomic_DNA"/>
</dbReference>
<dbReference type="InterPro" id="IPR038084">
    <property type="entry name" value="PduO/GlcC-like_sf"/>
</dbReference>
<dbReference type="InterPro" id="IPR005624">
    <property type="entry name" value="PduO/GlcC-like"/>
</dbReference>
<dbReference type="Proteomes" id="UP000296468">
    <property type="component" value="Chromosome"/>
</dbReference>
<organism evidence="1 3">
    <name type="scientific">Pseudomonas viciae</name>
    <dbReference type="NCBI Taxonomy" id="2505979"/>
    <lineage>
        <taxon>Bacteria</taxon>
        <taxon>Pseudomonadati</taxon>
        <taxon>Pseudomonadota</taxon>
        <taxon>Gammaproteobacteria</taxon>
        <taxon>Pseudomonadales</taxon>
        <taxon>Pseudomonadaceae</taxon>
        <taxon>Pseudomonas</taxon>
    </lineage>
</organism>
<dbReference type="Gene3D" id="3.30.450.150">
    <property type="entry name" value="Haem-degrading domain"/>
    <property type="match status" value="1"/>
</dbReference>
<accession>A0A4V1CAR7</accession>
<proteinExistence type="predicted"/>
<evidence type="ECO:0000313" key="2">
    <source>
        <dbReference type="EMBL" id="WGO96122.1"/>
    </source>
</evidence>
<dbReference type="PANTHER" id="PTHR34309:SF1">
    <property type="entry name" value="PROTEIN GLCG"/>
    <property type="match status" value="1"/>
</dbReference>
<dbReference type="SUPFAM" id="SSF143744">
    <property type="entry name" value="GlcG-like"/>
    <property type="match status" value="1"/>
</dbReference>
<dbReference type="EMBL" id="CP123771">
    <property type="protein sequence ID" value="WGO96122.1"/>
    <property type="molecule type" value="Genomic_DNA"/>
</dbReference>
<dbReference type="Pfam" id="PF03928">
    <property type="entry name" value="HbpS-like"/>
    <property type="match status" value="1"/>
</dbReference>
<evidence type="ECO:0000313" key="1">
    <source>
        <dbReference type="EMBL" id="QBZ89844.1"/>
    </source>
</evidence>
<reference evidence="2 4" key="1">
    <citation type="journal article" date="2012" name="Appl. Soil Ecol.">
        <title>Isolation and characterization of new plant growth-promoting bacterial endophytes.</title>
        <authorList>
            <person name="Rashid S."/>
            <person name="Charles T.C."/>
            <person name="Glick B.R."/>
        </authorList>
    </citation>
    <scope>NUCLEOTIDE SEQUENCE [LARGE SCALE GENOMIC DNA]</scope>
    <source>
        <strain evidence="2 4">YsS1</strain>
    </source>
</reference>